<dbReference type="InterPro" id="IPR015943">
    <property type="entry name" value="WD40/YVTN_repeat-like_dom_sf"/>
</dbReference>
<gene>
    <name evidence="5" type="ORF">MSAN_00098700</name>
</gene>
<dbReference type="OrthoDB" id="3266532at2759"/>
<dbReference type="InterPro" id="IPR036322">
    <property type="entry name" value="WD40_repeat_dom_sf"/>
</dbReference>
<dbReference type="SUPFAM" id="SSF50978">
    <property type="entry name" value="WD40 repeat-like"/>
    <property type="match status" value="1"/>
</dbReference>
<dbReference type="SUPFAM" id="SSF52540">
    <property type="entry name" value="P-loop containing nucleoside triphosphate hydrolases"/>
    <property type="match status" value="1"/>
</dbReference>
<dbReference type="PROSITE" id="PS50082">
    <property type="entry name" value="WD_REPEATS_2"/>
    <property type="match status" value="6"/>
</dbReference>
<dbReference type="GO" id="GO:0005634">
    <property type="term" value="C:nucleus"/>
    <property type="evidence" value="ECO:0007669"/>
    <property type="project" value="TreeGrafter"/>
</dbReference>
<evidence type="ECO:0000313" key="6">
    <source>
        <dbReference type="Proteomes" id="UP000623467"/>
    </source>
</evidence>
<dbReference type="Gene3D" id="2.130.10.10">
    <property type="entry name" value="YVTN repeat-like/Quinoprotein amine dehydrogenase"/>
    <property type="match status" value="3"/>
</dbReference>
<keyword evidence="1 3" id="KW-0853">WD repeat</keyword>
<organism evidence="5 6">
    <name type="scientific">Mycena sanguinolenta</name>
    <dbReference type="NCBI Taxonomy" id="230812"/>
    <lineage>
        <taxon>Eukaryota</taxon>
        <taxon>Fungi</taxon>
        <taxon>Dikarya</taxon>
        <taxon>Basidiomycota</taxon>
        <taxon>Agaricomycotina</taxon>
        <taxon>Agaricomycetes</taxon>
        <taxon>Agaricomycetidae</taxon>
        <taxon>Agaricales</taxon>
        <taxon>Marasmiineae</taxon>
        <taxon>Mycenaceae</taxon>
        <taxon>Mycena</taxon>
    </lineage>
</organism>
<evidence type="ECO:0000259" key="4">
    <source>
        <dbReference type="Pfam" id="PF24883"/>
    </source>
</evidence>
<dbReference type="SMART" id="SM00320">
    <property type="entry name" value="WD40"/>
    <property type="match status" value="6"/>
</dbReference>
<dbReference type="InterPro" id="IPR027417">
    <property type="entry name" value="P-loop_NTPase"/>
</dbReference>
<dbReference type="AlphaFoldDB" id="A0A8H7DLK1"/>
<dbReference type="Pfam" id="PF00400">
    <property type="entry name" value="WD40"/>
    <property type="match status" value="6"/>
</dbReference>
<dbReference type="Proteomes" id="UP000623467">
    <property type="component" value="Unassembled WGS sequence"/>
</dbReference>
<name>A0A8H7DLK1_9AGAR</name>
<dbReference type="InterPro" id="IPR056884">
    <property type="entry name" value="NPHP3-like_N"/>
</dbReference>
<dbReference type="Pfam" id="PF24883">
    <property type="entry name" value="NPHP3_N"/>
    <property type="match status" value="1"/>
</dbReference>
<dbReference type="CDD" id="cd00200">
    <property type="entry name" value="WD40"/>
    <property type="match status" value="1"/>
</dbReference>
<reference evidence="5" key="1">
    <citation type="submission" date="2020-05" db="EMBL/GenBank/DDBJ databases">
        <title>Mycena genomes resolve the evolution of fungal bioluminescence.</title>
        <authorList>
            <person name="Tsai I.J."/>
        </authorList>
    </citation>
    <scope>NUCLEOTIDE SEQUENCE</scope>
    <source>
        <strain evidence="5">160909Yilan</strain>
    </source>
</reference>
<evidence type="ECO:0000256" key="2">
    <source>
        <dbReference type="ARBA" id="ARBA00022737"/>
    </source>
</evidence>
<dbReference type="InterPro" id="IPR019775">
    <property type="entry name" value="WD40_repeat_CS"/>
</dbReference>
<evidence type="ECO:0000256" key="3">
    <source>
        <dbReference type="PROSITE-ProRule" id="PRU00221"/>
    </source>
</evidence>
<feature type="repeat" description="WD" evidence="3">
    <location>
        <begin position="554"/>
        <end position="595"/>
    </location>
</feature>
<dbReference type="PRINTS" id="PR00320">
    <property type="entry name" value="GPROTEINBRPT"/>
</dbReference>
<feature type="domain" description="Nephrocystin 3-like N-terminal" evidence="4">
    <location>
        <begin position="61"/>
        <end position="206"/>
    </location>
</feature>
<keyword evidence="6" id="KW-1185">Reference proteome</keyword>
<dbReference type="InterPro" id="IPR001680">
    <property type="entry name" value="WD40_rpt"/>
</dbReference>
<dbReference type="PANTHER" id="PTHR22847">
    <property type="entry name" value="WD40 REPEAT PROTEIN"/>
    <property type="match status" value="1"/>
</dbReference>
<dbReference type="Gene3D" id="3.40.50.300">
    <property type="entry name" value="P-loop containing nucleotide triphosphate hydrolases"/>
    <property type="match status" value="1"/>
</dbReference>
<feature type="repeat" description="WD" evidence="3">
    <location>
        <begin position="722"/>
        <end position="763"/>
    </location>
</feature>
<dbReference type="InterPro" id="IPR020472">
    <property type="entry name" value="WD40_PAC1"/>
</dbReference>
<accession>A0A8H7DLK1</accession>
<sequence>MLAQTSQLSYAPNALFNAAGKAGTSSRQSCTPNTRENLLDRLEAWVLDPVVGAEDPSAGPMSVFWLSGMAGTGKSTIAYTLCERLRACGRFGASFFCSRNEEQTRSRKFIIPTIVGQLVSAYKPLVDILRDVPLRLLDPVPNEHISELLVNPWSAAWQPKRQAPLVIIIDALDEIEDNQGAEFIKQLFSSLSRTPLSGLKFFLTSRPHPDIKKSCEQLRARFRLEEIQPSEVKEDIRRFLCEQLPDLETELDPIVEESAGIFIYAAMVSDEAAINDNLDKVQKSLGSLYAVLYVSERDNCVYAYHKSFDDFILYRSQLAQLAATYFPSRVRECFNILNESLHFNMCNLKSSYSLDEEDKGLPERIATGIGSELRYACRHWASHLTSVRHNDHHVEELAALLLDFSRLKVLFWMEAMNLLGADCRCALHQAQSWSLQIPDNEDLNEYLSASGRLWSSFAADGPLLSTPHLYVSSLTAELAMSDCSTLVAWRQSFPGLPFMECKGISRVAVLAKIGHAGMVWSVVFSPDGACIVSSSEDKTVCIWDAITGAALGKMEGHTKWVNSVAFSPNSTRIVSGSGDKTMRIWDVMTGALLGRIEGHTSSVTSVAFSPDDAHIVSGSEDNTVRIWDAMTGAALGRMEGHTGSVRSVAFSPDSTRIVSGSHDKTVCIWDATTSAVLGRMEGHTDPVISVMFSPNSTHIVSGSHDNTVHIWDAMTGAMLGRMEGHTGSVMSVAFSPDGAHVVSGSDDRTVRIWDTMTSAELGRMEGHTKWVNSVAFSP</sequence>
<dbReference type="PROSITE" id="PS50294">
    <property type="entry name" value="WD_REPEATS_REGION"/>
    <property type="match status" value="6"/>
</dbReference>
<evidence type="ECO:0000256" key="1">
    <source>
        <dbReference type="ARBA" id="ARBA00022574"/>
    </source>
</evidence>
<feature type="repeat" description="WD" evidence="3">
    <location>
        <begin position="512"/>
        <end position="553"/>
    </location>
</feature>
<evidence type="ECO:0000313" key="5">
    <source>
        <dbReference type="EMBL" id="KAF7376813.1"/>
    </source>
</evidence>
<proteinExistence type="predicted"/>
<dbReference type="GO" id="GO:1990234">
    <property type="term" value="C:transferase complex"/>
    <property type="evidence" value="ECO:0007669"/>
    <property type="project" value="UniProtKB-ARBA"/>
</dbReference>
<comment type="caution">
    <text evidence="5">The sequence shown here is derived from an EMBL/GenBank/DDBJ whole genome shotgun (WGS) entry which is preliminary data.</text>
</comment>
<dbReference type="EMBL" id="JACAZH010000001">
    <property type="protein sequence ID" value="KAF7376813.1"/>
    <property type="molecule type" value="Genomic_DNA"/>
</dbReference>
<feature type="repeat" description="WD" evidence="3">
    <location>
        <begin position="680"/>
        <end position="721"/>
    </location>
</feature>
<feature type="repeat" description="WD" evidence="3">
    <location>
        <begin position="596"/>
        <end position="637"/>
    </location>
</feature>
<feature type="repeat" description="WD" evidence="3">
    <location>
        <begin position="638"/>
        <end position="679"/>
    </location>
</feature>
<dbReference type="PROSITE" id="PS00678">
    <property type="entry name" value="WD_REPEATS_1"/>
    <property type="match status" value="2"/>
</dbReference>
<keyword evidence="2" id="KW-0677">Repeat</keyword>
<protein>
    <submittedName>
        <fullName evidence="5">WD40 repeat-like protein</fullName>
    </submittedName>
</protein>
<dbReference type="PANTHER" id="PTHR22847:SF637">
    <property type="entry name" value="WD REPEAT DOMAIN 5B"/>
    <property type="match status" value="1"/>
</dbReference>